<dbReference type="Pfam" id="PF07715">
    <property type="entry name" value="Plug"/>
    <property type="match status" value="1"/>
</dbReference>
<name>A0A1M5JL85_9BACT</name>
<evidence type="ECO:0000256" key="1">
    <source>
        <dbReference type="ARBA" id="ARBA00004571"/>
    </source>
</evidence>
<dbReference type="Gene3D" id="2.60.40.1120">
    <property type="entry name" value="Carboxypeptidase-like, regulatory domain"/>
    <property type="match status" value="1"/>
</dbReference>
<dbReference type="STRING" id="1194090.SAMN05443144_12744"/>
<reference evidence="9 10" key="1">
    <citation type="submission" date="2016-11" db="EMBL/GenBank/DDBJ databases">
        <authorList>
            <person name="Jaros S."/>
            <person name="Januszkiewicz K."/>
            <person name="Wedrychowicz H."/>
        </authorList>
    </citation>
    <scope>NUCLEOTIDE SEQUENCE [LARGE SCALE GENOMIC DNA]</scope>
    <source>
        <strain evidence="9 10">DSM 21986</strain>
    </source>
</reference>
<dbReference type="SUPFAM" id="SSF49464">
    <property type="entry name" value="Carboxypeptidase regulatory domain-like"/>
    <property type="match status" value="1"/>
</dbReference>
<comment type="subcellular location">
    <subcellularLocation>
        <location evidence="1 7">Cell outer membrane</location>
        <topology evidence="1 7">Multi-pass membrane protein</topology>
    </subcellularLocation>
</comment>
<keyword evidence="10" id="KW-1185">Reference proteome</keyword>
<dbReference type="Gene3D" id="2.170.130.10">
    <property type="entry name" value="TonB-dependent receptor, plug domain"/>
    <property type="match status" value="1"/>
</dbReference>
<evidence type="ECO:0000256" key="5">
    <source>
        <dbReference type="ARBA" id="ARBA00023136"/>
    </source>
</evidence>
<sequence>MDSRVIRTFGFRLQTLGVAGMICLMGLVPSLLLAQQTQTELQASLAMHEDEGLQQKDGAVADELKQSMELYLVDVSMEQALKEIAEKTDLKLMYHNALLSREKKVTLINPNITLYDALWQVLEGTGIRFGLSQNRQLVLLKMQESESNKQVQETVAGTVTDAETGEPLPAVNIAVKGTAIGTSTNEEGRYELDNVPSLQDTLLFSFIGYQSREVAIGGRGTIDVQMISQTVEGDDVVVTAFGMEREQKSLGYSTQEVGSSSLNTVKEVNVANSIQGRVAGVQVSRSSSGMGGSSSINIRGASSLTGNNQPLYVIDGVPMDNSNLDAASYAGGRDYGDGIGNINPEDIASMNVLKGPSASALYGSRGANGVVVITTKQGSTEGDRMEVSVSSNNTFDFLNVMPNYQNKWGSGYGGGYGMFGTKEVDGVEYPMFTNSMWDHWGGEMDGRMITYLALPEVGVVPYDPEPKDNVRELYRTGVTSHNNIAFSGGSGSTAYRLSLGDMRNRHIVPNSRMVRQNISLNINSAVYEDLTIDGRLNYINQKGVNRPELGMSRSGGNIMAATNELPRAVHLEWLEDWKRPDGTQRNHRQGFPNNPYWIMNEMLSEDDRRRIMGHLSITYQMTDWLSLRAKGGTDFYNDMRFERNAPGTYGDMEGSVVNNDWSVREDNFEALLMAEGDLSEDFSGSLTLGANQMKRNQEVRGFRGEQIIAEGVYDISNTQNVIPRNSIRRKRINSVFGLAQIGYKDVVYLDLTGRNDWSSTLSRGNRSFFYPSATTSLILTDLFDVNSDVLTFAKLRLSAASSGNDASPYLTNIGYSIDNSRFDGARFASAPNTIPVTELKNELTTSYEIGTDLRFFQNRLGLDFTYYTSSTTDQILPIEISHTSGYSRRYINAGEVANEGVELVVNIIPVQTSSVVWDFNINLSRNTSEVVELAEGLESLSLITQGNASIEARPGEPYGNIVGYEYVKNEEGRKILDENGQFQRSSEQAVLGNIQPDVLGGIDNTISYNNFRLGALVNFRFGGQVFSHSKYRQYTQGIGMQTIRRPEEMYMDGVIENPDGTFRENDQPVTPQTYYAFRGWSNVGEEFVIDSDYVSLRELSLGYQFGQSLLKNTPVKSARISLTARNVLYLYRTDEFELMGLAPEGTNNTSTASQGFESANMPTTRSIGININFTL</sequence>
<dbReference type="InterPro" id="IPR023997">
    <property type="entry name" value="TonB-dep_OMP_SusC/RagA_CS"/>
</dbReference>
<organism evidence="9 10">
    <name type="scientific">Fodinibius roseus</name>
    <dbReference type="NCBI Taxonomy" id="1194090"/>
    <lineage>
        <taxon>Bacteria</taxon>
        <taxon>Pseudomonadati</taxon>
        <taxon>Balneolota</taxon>
        <taxon>Balneolia</taxon>
        <taxon>Balneolales</taxon>
        <taxon>Balneolaceae</taxon>
        <taxon>Fodinibius</taxon>
    </lineage>
</organism>
<dbReference type="Proteomes" id="UP000184041">
    <property type="component" value="Unassembled WGS sequence"/>
</dbReference>
<evidence type="ECO:0000256" key="3">
    <source>
        <dbReference type="ARBA" id="ARBA00022452"/>
    </source>
</evidence>
<dbReference type="SUPFAM" id="SSF56935">
    <property type="entry name" value="Porins"/>
    <property type="match status" value="1"/>
</dbReference>
<evidence type="ECO:0000313" key="9">
    <source>
        <dbReference type="EMBL" id="SHG41029.1"/>
    </source>
</evidence>
<dbReference type="NCBIfam" id="TIGR04057">
    <property type="entry name" value="SusC_RagA_signa"/>
    <property type="match status" value="1"/>
</dbReference>
<feature type="domain" description="TonB-dependent receptor plug" evidence="8">
    <location>
        <begin position="248"/>
        <end position="370"/>
    </location>
</feature>
<proteinExistence type="inferred from homology"/>
<gene>
    <name evidence="9" type="ORF">SAMN05443144_12744</name>
</gene>
<dbReference type="InterPro" id="IPR008969">
    <property type="entry name" value="CarboxyPept-like_regulatory"/>
</dbReference>
<evidence type="ECO:0000313" key="10">
    <source>
        <dbReference type="Proteomes" id="UP000184041"/>
    </source>
</evidence>
<keyword evidence="4 7" id="KW-0812">Transmembrane</keyword>
<dbReference type="EMBL" id="FQUS01000027">
    <property type="protein sequence ID" value="SHG41029.1"/>
    <property type="molecule type" value="Genomic_DNA"/>
</dbReference>
<keyword evidence="3 7" id="KW-1134">Transmembrane beta strand</keyword>
<keyword evidence="6 7" id="KW-0998">Cell outer membrane</keyword>
<evidence type="ECO:0000256" key="4">
    <source>
        <dbReference type="ARBA" id="ARBA00022692"/>
    </source>
</evidence>
<evidence type="ECO:0000256" key="6">
    <source>
        <dbReference type="ARBA" id="ARBA00023237"/>
    </source>
</evidence>
<evidence type="ECO:0000256" key="7">
    <source>
        <dbReference type="PROSITE-ProRule" id="PRU01360"/>
    </source>
</evidence>
<dbReference type="Gene3D" id="3.55.50.30">
    <property type="match status" value="1"/>
</dbReference>
<evidence type="ECO:0000259" key="8">
    <source>
        <dbReference type="Pfam" id="PF07715"/>
    </source>
</evidence>
<dbReference type="Pfam" id="PF13715">
    <property type="entry name" value="CarbopepD_reg_2"/>
    <property type="match status" value="1"/>
</dbReference>
<keyword evidence="5 7" id="KW-0472">Membrane</keyword>
<dbReference type="GO" id="GO:0009279">
    <property type="term" value="C:cell outer membrane"/>
    <property type="evidence" value="ECO:0007669"/>
    <property type="project" value="UniProtKB-SubCell"/>
</dbReference>
<dbReference type="InterPro" id="IPR039426">
    <property type="entry name" value="TonB-dep_rcpt-like"/>
</dbReference>
<dbReference type="PROSITE" id="PS52016">
    <property type="entry name" value="TONB_DEPENDENT_REC_3"/>
    <property type="match status" value="1"/>
</dbReference>
<dbReference type="InterPro" id="IPR023996">
    <property type="entry name" value="TonB-dep_OMP_SusC/RagA"/>
</dbReference>
<dbReference type="NCBIfam" id="TIGR04056">
    <property type="entry name" value="OMP_RagA_SusC"/>
    <property type="match status" value="1"/>
</dbReference>
<dbReference type="InterPro" id="IPR036942">
    <property type="entry name" value="Beta-barrel_TonB_sf"/>
</dbReference>
<evidence type="ECO:0000256" key="2">
    <source>
        <dbReference type="ARBA" id="ARBA00022448"/>
    </source>
</evidence>
<dbReference type="InterPro" id="IPR037066">
    <property type="entry name" value="Plug_dom_sf"/>
</dbReference>
<protein>
    <submittedName>
        <fullName evidence="9">TonB-linked outer membrane protein, SusC/RagA family</fullName>
    </submittedName>
</protein>
<accession>A0A1M5JL85</accession>
<keyword evidence="2 7" id="KW-0813">Transport</keyword>
<comment type="similarity">
    <text evidence="7">Belongs to the TonB-dependent receptor family.</text>
</comment>
<dbReference type="InterPro" id="IPR012910">
    <property type="entry name" value="Plug_dom"/>
</dbReference>
<dbReference type="AlphaFoldDB" id="A0A1M5JL85"/>
<dbReference type="Gene3D" id="2.40.170.20">
    <property type="entry name" value="TonB-dependent receptor, beta-barrel domain"/>
    <property type="match status" value="1"/>
</dbReference>